<name>A0A3P8ER02_9TREM</name>
<dbReference type="EMBL" id="UZAL01034889">
    <property type="protein sequence ID" value="VDP66452.1"/>
    <property type="molecule type" value="Genomic_DNA"/>
</dbReference>
<accession>A0A3P8ER02</accession>
<proteinExistence type="predicted"/>
<keyword evidence="2" id="KW-1185">Reference proteome</keyword>
<evidence type="ECO:0000313" key="2">
    <source>
        <dbReference type="Proteomes" id="UP000269396"/>
    </source>
</evidence>
<evidence type="ECO:0000313" key="1">
    <source>
        <dbReference type="EMBL" id="VDP66452.1"/>
    </source>
</evidence>
<dbReference type="Proteomes" id="UP000269396">
    <property type="component" value="Unassembled WGS sequence"/>
</dbReference>
<reference evidence="1 2" key="1">
    <citation type="submission" date="2018-11" db="EMBL/GenBank/DDBJ databases">
        <authorList>
            <consortium name="Pathogen Informatics"/>
        </authorList>
    </citation>
    <scope>NUCLEOTIDE SEQUENCE [LARGE SCALE GENOMIC DNA]</scope>
    <source>
        <strain>Denwood</strain>
        <strain evidence="2">Zambia</strain>
    </source>
</reference>
<sequence length="91" mass="10823">MKFRQEISNCFLSMFRYLNLHDWFLQATNQLQSTIYNCTNEELLANWQFSTTIHLLIILLVSSCQIDLNFSKLTQWLFVPNPTFITDLLTK</sequence>
<gene>
    <name evidence="1" type="ORF">SMTD_LOCUS14657</name>
</gene>
<organism evidence="1 2">
    <name type="scientific">Schistosoma mattheei</name>
    <dbReference type="NCBI Taxonomy" id="31246"/>
    <lineage>
        <taxon>Eukaryota</taxon>
        <taxon>Metazoa</taxon>
        <taxon>Spiralia</taxon>
        <taxon>Lophotrochozoa</taxon>
        <taxon>Platyhelminthes</taxon>
        <taxon>Trematoda</taxon>
        <taxon>Digenea</taxon>
        <taxon>Strigeidida</taxon>
        <taxon>Schistosomatoidea</taxon>
        <taxon>Schistosomatidae</taxon>
        <taxon>Schistosoma</taxon>
    </lineage>
</organism>
<protein>
    <submittedName>
        <fullName evidence="1">Uncharacterized protein</fullName>
    </submittedName>
</protein>
<dbReference type="AlphaFoldDB" id="A0A3P8ER02"/>